<proteinExistence type="predicted"/>
<organism evidence="1 2">
    <name type="scientific">Scylla paramamosain</name>
    <name type="common">Mud crab</name>
    <dbReference type="NCBI Taxonomy" id="85552"/>
    <lineage>
        <taxon>Eukaryota</taxon>
        <taxon>Metazoa</taxon>
        <taxon>Ecdysozoa</taxon>
        <taxon>Arthropoda</taxon>
        <taxon>Crustacea</taxon>
        <taxon>Multicrustacea</taxon>
        <taxon>Malacostraca</taxon>
        <taxon>Eumalacostraca</taxon>
        <taxon>Eucarida</taxon>
        <taxon>Decapoda</taxon>
        <taxon>Pleocyemata</taxon>
        <taxon>Brachyura</taxon>
        <taxon>Eubrachyura</taxon>
        <taxon>Portunoidea</taxon>
        <taxon>Portunidae</taxon>
        <taxon>Portuninae</taxon>
        <taxon>Scylla</taxon>
    </lineage>
</organism>
<dbReference type="AlphaFoldDB" id="A0AAW0U4W4"/>
<accession>A0AAW0U4W4</accession>
<comment type="caution">
    <text evidence="1">The sequence shown here is derived from an EMBL/GenBank/DDBJ whole genome shotgun (WGS) entry which is preliminary data.</text>
</comment>
<reference evidence="1 2" key="1">
    <citation type="submission" date="2023-03" db="EMBL/GenBank/DDBJ databases">
        <title>High-quality genome of Scylla paramamosain provides insights in environmental adaptation.</title>
        <authorList>
            <person name="Zhang L."/>
        </authorList>
    </citation>
    <scope>NUCLEOTIDE SEQUENCE [LARGE SCALE GENOMIC DNA]</scope>
    <source>
        <strain evidence="1">LZ_2023a</strain>
        <tissue evidence="1">Muscle</tissue>
    </source>
</reference>
<sequence>MKISSRSRFSKPWCAPGFLETLPFTPSLRHAVLGNEHSHDTPSTRADMRKSRNVETCFNSDARQIKG</sequence>
<protein>
    <submittedName>
        <fullName evidence="1">Uncharacterized protein</fullName>
    </submittedName>
</protein>
<evidence type="ECO:0000313" key="2">
    <source>
        <dbReference type="Proteomes" id="UP001487740"/>
    </source>
</evidence>
<dbReference type="Proteomes" id="UP001487740">
    <property type="component" value="Unassembled WGS sequence"/>
</dbReference>
<keyword evidence="2" id="KW-1185">Reference proteome</keyword>
<name>A0AAW0U4W4_SCYPA</name>
<dbReference type="EMBL" id="JARAKH010000019">
    <property type="protein sequence ID" value="KAK8394338.1"/>
    <property type="molecule type" value="Genomic_DNA"/>
</dbReference>
<gene>
    <name evidence="1" type="ORF">O3P69_006503</name>
</gene>
<evidence type="ECO:0000313" key="1">
    <source>
        <dbReference type="EMBL" id="KAK8394338.1"/>
    </source>
</evidence>